<dbReference type="InterPro" id="IPR042095">
    <property type="entry name" value="SUMF_sf"/>
</dbReference>
<reference evidence="2" key="1">
    <citation type="submission" date="2018-06" db="EMBL/GenBank/DDBJ databases">
        <authorList>
            <person name="Zhirakovskaya E."/>
        </authorList>
    </citation>
    <scope>NUCLEOTIDE SEQUENCE</scope>
</reference>
<feature type="domain" description="Sulfatase-modifying factor enzyme-like" evidence="1">
    <location>
        <begin position="25"/>
        <end position="251"/>
    </location>
</feature>
<name>A0A3B1CS72_9ZZZZ</name>
<dbReference type="PANTHER" id="PTHR23150:SF19">
    <property type="entry name" value="FORMYLGLYCINE-GENERATING ENZYME"/>
    <property type="match status" value="1"/>
</dbReference>
<dbReference type="Pfam" id="PF03781">
    <property type="entry name" value="FGE-sulfatase"/>
    <property type="match status" value="1"/>
</dbReference>
<evidence type="ECO:0000259" key="1">
    <source>
        <dbReference type="Pfam" id="PF03781"/>
    </source>
</evidence>
<organism evidence="2">
    <name type="scientific">hydrothermal vent metagenome</name>
    <dbReference type="NCBI Taxonomy" id="652676"/>
    <lineage>
        <taxon>unclassified sequences</taxon>
        <taxon>metagenomes</taxon>
        <taxon>ecological metagenomes</taxon>
    </lineage>
</organism>
<dbReference type="InterPro" id="IPR016187">
    <property type="entry name" value="CTDL_fold"/>
</dbReference>
<dbReference type="SUPFAM" id="SSF56436">
    <property type="entry name" value="C-type lectin-like"/>
    <property type="match status" value="1"/>
</dbReference>
<dbReference type="InterPro" id="IPR005532">
    <property type="entry name" value="SUMF_dom"/>
</dbReference>
<dbReference type="EMBL" id="UOGE01000106">
    <property type="protein sequence ID" value="VAX25530.1"/>
    <property type="molecule type" value="Genomic_DNA"/>
</dbReference>
<dbReference type="Gene3D" id="3.90.1580.10">
    <property type="entry name" value="paralog of FGE (formylglycine-generating enzyme)"/>
    <property type="match status" value="1"/>
</dbReference>
<dbReference type="AlphaFoldDB" id="A0A3B1CS72"/>
<protein>
    <recommendedName>
        <fullName evidence="1">Sulfatase-modifying factor enzyme-like domain-containing protein</fullName>
    </recommendedName>
</protein>
<dbReference type="PANTHER" id="PTHR23150">
    <property type="entry name" value="SULFATASE MODIFYING FACTOR 1, 2"/>
    <property type="match status" value="1"/>
</dbReference>
<evidence type="ECO:0000313" key="2">
    <source>
        <dbReference type="EMBL" id="VAX25530.1"/>
    </source>
</evidence>
<gene>
    <name evidence="2" type="ORF">MNBD_NITROSPINAE02-1202</name>
</gene>
<accession>A0A3B1CS72</accession>
<dbReference type="InterPro" id="IPR051043">
    <property type="entry name" value="Sulfatase_Mod_Factor_Kinase"/>
</dbReference>
<sequence length="255" mass="28452">MKLALLSLAILILVTPAYAQNGRSRIKIPGGTTIIGTDLNQLKAQFEDTNTKPEWYKNETPQKKVDVKTFMIDATEVINKEYIKQNPRQLFPANLANHPVVNVRWGEANEYCKKIGGRLPTEAEWERAARGNDGRIYPWGNDFDPSNVVYLGNIKEDSKLRVGSFELESSGLNLLGGTSPVGLREGGKSPFGVYDMGGNVWEWVDGWYDEEKGLRILKGGSWLTPKASVRSATRLVDTGKGVYNDYGFRCAYDVN</sequence>
<proteinExistence type="predicted"/>